<sequence length="161" mass="17847">MALLTIFASGRLALLCFIGSSIVKHFLSRHPHSKHAVLLPDLSTFLCGHHTFFRCTLLHTHAHIHSSLLSYPLHRLPDLFCQFSPLPLVLYVDAASQGTLDVVTLFFSAFNTSRFASWVRGIRSSAVQPSLLFHPKHPTLMGNSVSPVIPSIHVLHHKCGP</sequence>
<dbReference type="AlphaFoldDB" id="G0UXQ4"/>
<gene>
    <name evidence="1" type="ORF">TCIL3000_10_9490</name>
</gene>
<dbReference type="EMBL" id="HE575323">
    <property type="protein sequence ID" value="CCC94171.1"/>
    <property type="molecule type" value="Genomic_DNA"/>
</dbReference>
<proteinExistence type="predicted"/>
<evidence type="ECO:0000313" key="1">
    <source>
        <dbReference type="EMBL" id="CCC94171.1"/>
    </source>
</evidence>
<organism evidence="1">
    <name type="scientific">Trypanosoma congolense (strain IL3000)</name>
    <dbReference type="NCBI Taxonomy" id="1068625"/>
    <lineage>
        <taxon>Eukaryota</taxon>
        <taxon>Discoba</taxon>
        <taxon>Euglenozoa</taxon>
        <taxon>Kinetoplastea</taxon>
        <taxon>Metakinetoplastina</taxon>
        <taxon>Trypanosomatida</taxon>
        <taxon>Trypanosomatidae</taxon>
        <taxon>Trypanosoma</taxon>
        <taxon>Nannomonas</taxon>
    </lineage>
</organism>
<name>G0UXQ4_TRYCI</name>
<protein>
    <submittedName>
        <fullName evidence="1">Uncharacterized protein TCIL3000_10_9490</fullName>
    </submittedName>
</protein>
<accession>G0UXQ4</accession>
<dbReference type="VEuPathDB" id="TriTrypDB:TcIL3000_10_9490"/>
<reference evidence="1" key="1">
    <citation type="journal article" date="2012" name="Proc. Natl. Acad. Sci. U.S.A.">
        <title>Antigenic diversity is generated by distinct evolutionary mechanisms in African trypanosome species.</title>
        <authorList>
            <person name="Jackson A.P."/>
            <person name="Berry A."/>
            <person name="Aslett M."/>
            <person name="Allison H.C."/>
            <person name="Burton P."/>
            <person name="Vavrova-Anderson J."/>
            <person name="Brown R."/>
            <person name="Browne H."/>
            <person name="Corton N."/>
            <person name="Hauser H."/>
            <person name="Gamble J."/>
            <person name="Gilderthorp R."/>
            <person name="Marcello L."/>
            <person name="McQuillan J."/>
            <person name="Otto T.D."/>
            <person name="Quail M.A."/>
            <person name="Sanders M.J."/>
            <person name="van Tonder A."/>
            <person name="Ginger M.L."/>
            <person name="Field M.C."/>
            <person name="Barry J.D."/>
            <person name="Hertz-Fowler C."/>
            <person name="Berriman M."/>
        </authorList>
    </citation>
    <scope>NUCLEOTIDE SEQUENCE</scope>
    <source>
        <strain evidence="1">IL3000</strain>
    </source>
</reference>